<dbReference type="PANTHER" id="PTHR47406">
    <property type="entry name" value="COAGULATION FACTOR 5/8 TYPE, C-TERMINAL"/>
    <property type="match status" value="1"/>
</dbReference>
<evidence type="ECO:0000256" key="1">
    <source>
        <dbReference type="SAM" id="SignalP"/>
    </source>
</evidence>
<keyword evidence="1" id="KW-0732">Signal</keyword>
<protein>
    <submittedName>
        <fullName evidence="2">DUF4838 domain-containing protein</fullName>
    </submittedName>
</protein>
<accession>A0A927H211</accession>
<proteinExistence type="predicted"/>
<dbReference type="EMBL" id="JACXJA010000041">
    <property type="protein sequence ID" value="MBD2865325.1"/>
    <property type="molecule type" value="Genomic_DNA"/>
</dbReference>
<keyword evidence="3" id="KW-1185">Reference proteome</keyword>
<reference evidence="2" key="1">
    <citation type="submission" date="2020-09" db="EMBL/GenBank/DDBJ databases">
        <title>A novel bacterium of genus Paenibacillus, isolated from South China Sea.</title>
        <authorList>
            <person name="Huang H."/>
            <person name="Mo K."/>
            <person name="Hu Y."/>
        </authorList>
    </citation>
    <scope>NUCLEOTIDE SEQUENCE</scope>
    <source>
        <strain evidence="2">IB182363</strain>
    </source>
</reference>
<dbReference type="PROSITE" id="PS51257">
    <property type="entry name" value="PROKAR_LIPOPROTEIN"/>
    <property type="match status" value="1"/>
</dbReference>
<gene>
    <name evidence="2" type="ORF">IDH45_25405</name>
</gene>
<dbReference type="InterPro" id="IPR032287">
    <property type="entry name" value="DUF4838"/>
</dbReference>
<evidence type="ECO:0000313" key="2">
    <source>
        <dbReference type="EMBL" id="MBD2865325.1"/>
    </source>
</evidence>
<dbReference type="RefSeq" id="WP_190930948.1">
    <property type="nucleotide sequence ID" value="NZ_JACXJA010000041.1"/>
</dbReference>
<organism evidence="2 3">
    <name type="scientific">Paenibacillus oceani</name>
    <dbReference type="NCBI Taxonomy" id="2772510"/>
    <lineage>
        <taxon>Bacteria</taxon>
        <taxon>Bacillati</taxon>
        <taxon>Bacillota</taxon>
        <taxon>Bacilli</taxon>
        <taxon>Bacillales</taxon>
        <taxon>Paenibacillaceae</taxon>
        <taxon>Paenibacillus</taxon>
    </lineage>
</organism>
<dbReference type="Pfam" id="PF16126">
    <property type="entry name" value="DUF4838"/>
    <property type="match status" value="1"/>
</dbReference>
<feature type="chain" id="PRO_5037863566" evidence="1">
    <location>
        <begin position="26"/>
        <end position="837"/>
    </location>
</feature>
<comment type="caution">
    <text evidence="2">The sequence shown here is derived from an EMBL/GenBank/DDBJ whole genome shotgun (WGS) entry which is preliminary data.</text>
</comment>
<evidence type="ECO:0000313" key="3">
    <source>
        <dbReference type="Proteomes" id="UP000639396"/>
    </source>
</evidence>
<dbReference type="Gene3D" id="2.60.120.260">
    <property type="entry name" value="Galactose-binding domain-like"/>
    <property type="match status" value="1"/>
</dbReference>
<dbReference type="Proteomes" id="UP000639396">
    <property type="component" value="Unassembled WGS sequence"/>
</dbReference>
<dbReference type="PANTHER" id="PTHR47406:SF2">
    <property type="entry name" value="ALPHA GLUCURONIDASE N-TERMINAL DOMAIN-CONTAINING PROTEIN"/>
    <property type="match status" value="1"/>
</dbReference>
<sequence>MNKWWTGIGSAAVVLLAACAIGAEAASRGPTLDIVTNGQAKAVVVVGDETNTELRQNAHLIVEYVEKSTGVTLPFVQESDLSSSGYNGLTQIHIETATAAADPHLASLLAGKPADALVIHGHGKDVIIAGPSEWGVRHGIFEFLERYVDIRWLFPGEDGEDVPQRTELIIPKETVVQQPAFLAREVSPINAAPIYVNERQPLQIWAQRNRLQSGSNRQLQFMHNMYVLFDPQKYGATHPEYYPNGVVPAAGVKNGWQPCYSNPATIAVAASEIIAYFNANPSKPSIALSPNDSGGYCEADPSHPAYPGVRNSIGLLNMSELYYNWVNQVVDQVVLVHPDKKIGVLAYLETMDPPSFPVRPQVVPYLTKDRLSWEDTGVEADGHALVAAWQAKASQIGFYDYQYGNFYLLPRIFPHRMAENMQFAADNDVIGHYIEMYGSLIDGPKAWLSAKLQWDPDQDVDDLLEEWYTRAVGEAAAPSLAAYFAHWEHFWTDRIQASDWFQNSKYATYLPFETADYMTLVTPADLTTSKTLLADVEAKAVTPEQQKRAELFTRAFSYIEDTIVSYPVERETPNGETAALARWNEMAEGIDMRLLRAASRHDKMEQFRNEPSLLMVAVPRMDWTGWPGPDFWQMTDYVKQNEPSGGTVSAAVYGAANATAASNKRSLARLLQKAASGTSAKNPNPSFEAGAASPTGWSSWITSVGTIERSTAIAHTGAASVKVSNMARGGPIQTFAVGAGVTAAQVHYYTPPGTATEGTFQLIMNLIGTNGKTLSALRTEAIPLANTAGQWASLQLLESVPAQIGGTGVNRIQMILLVNGAGYGTDIYLDDAVLYQL</sequence>
<dbReference type="AlphaFoldDB" id="A0A927H211"/>
<feature type="signal peptide" evidence="1">
    <location>
        <begin position="1"/>
        <end position="25"/>
    </location>
</feature>
<name>A0A927H211_9BACL</name>